<evidence type="ECO:0000256" key="6">
    <source>
        <dbReference type="ARBA" id="ARBA00022833"/>
    </source>
</evidence>
<keyword evidence="15" id="KW-1185">Reference proteome</keyword>
<feature type="region of interest" description="Disordered" evidence="11">
    <location>
        <begin position="71"/>
        <end position="93"/>
    </location>
</feature>
<comment type="subcellular location">
    <subcellularLocation>
        <location evidence="1">Membrane</location>
        <topology evidence="1">Multi-pass membrane protein</topology>
    </subcellularLocation>
</comment>
<evidence type="ECO:0000256" key="7">
    <source>
        <dbReference type="ARBA" id="ARBA00022989"/>
    </source>
</evidence>
<keyword evidence="6" id="KW-0862">Zinc</keyword>
<evidence type="ECO:0000259" key="13">
    <source>
        <dbReference type="PROSITE" id="PS50950"/>
    </source>
</evidence>
<accession>A0ABR1E467</accession>
<evidence type="ECO:0000256" key="3">
    <source>
        <dbReference type="ARBA" id="ARBA00022692"/>
    </source>
</evidence>
<gene>
    <name evidence="14" type="primary">Necator_chrV.g20101</name>
    <name evidence="14" type="ORF">RB195_015309</name>
</gene>
<evidence type="ECO:0000256" key="4">
    <source>
        <dbReference type="ARBA" id="ARBA00022723"/>
    </source>
</evidence>
<evidence type="ECO:0000256" key="10">
    <source>
        <dbReference type="PROSITE-ProRule" id="PRU00309"/>
    </source>
</evidence>
<keyword evidence="4" id="KW-0479">Metal-binding</keyword>
<proteinExistence type="inferred from homology"/>
<dbReference type="PANTHER" id="PTHR12290">
    <property type="entry name" value="CORNICHON-RELATED"/>
    <property type="match status" value="1"/>
</dbReference>
<dbReference type="PROSITE" id="PS01340">
    <property type="entry name" value="CORNICHON"/>
    <property type="match status" value="1"/>
</dbReference>
<comment type="caution">
    <text evidence="14">The sequence shown here is derived from an EMBL/GenBank/DDBJ whole genome shotgun (WGS) entry which is preliminary data.</text>
</comment>
<feature type="domain" description="THAP-type" evidence="13">
    <location>
        <begin position="216"/>
        <end position="301"/>
    </location>
</feature>
<dbReference type="InterPro" id="IPR033466">
    <property type="entry name" value="Cornichon_conserved"/>
</dbReference>
<feature type="transmembrane region" description="Helical" evidence="12">
    <location>
        <begin position="989"/>
        <end position="1013"/>
    </location>
</feature>
<dbReference type="PROSITE" id="PS50950">
    <property type="entry name" value="ZF_THAP"/>
    <property type="match status" value="1"/>
</dbReference>
<sequence>MASRLQVFSKEIQSECGYEEDRHKLFGNEDELHDELQEELLCDEEIIDTGEEDDLRTGELQFMRSIHKEDPPRRVIKPRKRRRDDGESPTLDHDIDYTATNYYHRYKNKSYVRRNDVGKYCQVCKAKRLGGRSRGLPSDLQLRKLWILRFNLDPERAAELWVKDAFSDNAHSGEVCSLHFPEVNDTYRNPRDVLPIDMRDPQLVGDDADDVDFGNMILACVYCSAQRPLKSMIPFARARFRRRRWISALCDGNLQAEAHLREALKNGATKFLCDWHFADNCFSINTYGEWKLKKDALPNPLLEENERTSLRIYMINHVDSTIQRNDELRRRRLNFLMLRKHAKEKERMDRENSRAMVDRMRRTFPRLEYDQAVGRHSIYPEPSPPHYVSANERRIALLNTSNNHESQEFIEVDPDMPLLYPDVAEGPTEVYNQDPSTSHGALDSEYLEDLVDGDVLYSDDSDAESEIIRKLQRTVDVVVSEVRQCEFCHVVSASTRSKSENRPRTWPYDDVKHEKYLSFLAWPKEVEEDIRRLWVKRRIEPLNVLPGSVYKYPTLSICQRHLDEAGVPQQYEAWLARYCVLCDEELPDENLLLPFPVDKLGRVAWAKSLFSKKPLNNLVQKQQQWLCERLTRDTATHYRLCLFHFHKSSFTVLNECIDFDQSSQPLGLNICQYAKIPRGPQGVVKCPLCDTWNVESEMTQIRTPRGLAERNFLVEVLITADKATLRKGVDKLSAEASTICKAHMPDADPFEMIAERELVASVTVQCVSCSIHDLAQNMTPFPYQPAKRIMWVDSMSRRRGNRLRLLNRLALEGRHYLCPAHFHPNALRYIPGLGIFKKFYFLPIPDPNEQPITRVPEPHEDDYIPLLIDGFDNEKVQWHLNYEKVRSLVGDIVDDVHDELEEHPQAEIPVVYADRGSSEVRQQPKDVAAEDADEVEYCYELEADDHEDLESAINIEPSNDESQVLSFLLSGLLLGNFIIISGSGMAFTFAAFGYLIALIAVAFCIFFAIYTVICIDELKTDYKNPIEQCRNLNQLILPEYAIHMTYTFLFILSWQMFAILMNLPLAFYHISTYMRRPVMSGPGIYDPTTILNRNELSAALRASWAKLAFYLLSFFYYLYALIYTLVTSSSS</sequence>
<dbReference type="Proteomes" id="UP001303046">
    <property type="component" value="Unassembled WGS sequence"/>
</dbReference>
<evidence type="ECO:0000313" key="15">
    <source>
        <dbReference type="Proteomes" id="UP001303046"/>
    </source>
</evidence>
<evidence type="ECO:0000256" key="2">
    <source>
        <dbReference type="ARBA" id="ARBA00010095"/>
    </source>
</evidence>
<feature type="transmembrane region" description="Helical" evidence="12">
    <location>
        <begin position="1046"/>
        <end position="1070"/>
    </location>
</feature>
<keyword evidence="5 10" id="KW-0863">Zinc-finger</keyword>
<keyword evidence="7 12" id="KW-1133">Transmembrane helix</keyword>
<dbReference type="InterPro" id="IPR006612">
    <property type="entry name" value="THAP_Znf"/>
</dbReference>
<reference evidence="14 15" key="1">
    <citation type="submission" date="2023-08" db="EMBL/GenBank/DDBJ databases">
        <title>A Necator americanus chromosomal reference genome.</title>
        <authorList>
            <person name="Ilik V."/>
            <person name="Petrzelkova K.J."/>
            <person name="Pardy F."/>
            <person name="Fuh T."/>
            <person name="Niatou-Singa F.S."/>
            <person name="Gouil Q."/>
            <person name="Baker L."/>
            <person name="Ritchie M.E."/>
            <person name="Jex A.R."/>
            <person name="Gazzola D."/>
            <person name="Li H."/>
            <person name="Toshio Fujiwara R."/>
            <person name="Zhan B."/>
            <person name="Aroian R.V."/>
            <person name="Pafco B."/>
            <person name="Schwarz E.M."/>
        </authorList>
    </citation>
    <scope>NUCLEOTIDE SEQUENCE [LARGE SCALE GENOMIC DNA]</scope>
    <source>
        <strain evidence="14 15">Aroian</strain>
        <tissue evidence="14">Whole animal</tissue>
    </source>
</reference>
<evidence type="ECO:0000256" key="11">
    <source>
        <dbReference type="SAM" id="MobiDB-lite"/>
    </source>
</evidence>
<name>A0ABR1E467_NECAM</name>
<keyword evidence="9 12" id="KW-0472">Membrane</keyword>
<dbReference type="EMBL" id="JAVFWL010000005">
    <property type="protein sequence ID" value="KAK6757405.1"/>
    <property type="molecule type" value="Genomic_DNA"/>
</dbReference>
<feature type="compositionally biased region" description="Basic and acidic residues" evidence="11">
    <location>
        <begin position="83"/>
        <end position="93"/>
    </location>
</feature>
<protein>
    <recommendedName>
        <fullName evidence="13">THAP-type domain-containing protein</fullName>
    </recommendedName>
</protein>
<evidence type="ECO:0000256" key="9">
    <source>
        <dbReference type="ARBA" id="ARBA00023136"/>
    </source>
</evidence>
<keyword evidence="8 10" id="KW-0238">DNA-binding</keyword>
<organism evidence="14 15">
    <name type="scientific">Necator americanus</name>
    <name type="common">Human hookworm</name>
    <dbReference type="NCBI Taxonomy" id="51031"/>
    <lineage>
        <taxon>Eukaryota</taxon>
        <taxon>Metazoa</taxon>
        <taxon>Ecdysozoa</taxon>
        <taxon>Nematoda</taxon>
        <taxon>Chromadorea</taxon>
        <taxon>Rhabditida</taxon>
        <taxon>Rhabditina</taxon>
        <taxon>Rhabditomorpha</taxon>
        <taxon>Strongyloidea</taxon>
        <taxon>Ancylostomatidae</taxon>
        <taxon>Bunostominae</taxon>
        <taxon>Necator</taxon>
    </lineage>
</organism>
<evidence type="ECO:0000256" key="12">
    <source>
        <dbReference type="SAM" id="Phobius"/>
    </source>
</evidence>
<feature type="transmembrane region" description="Helical" evidence="12">
    <location>
        <begin position="1107"/>
        <end position="1126"/>
    </location>
</feature>
<dbReference type="Pfam" id="PF03311">
    <property type="entry name" value="Cornichon"/>
    <property type="match status" value="1"/>
</dbReference>
<evidence type="ECO:0000256" key="8">
    <source>
        <dbReference type="ARBA" id="ARBA00023125"/>
    </source>
</evidence>
<feature type="transmembrane region" description="Helical" evidence="12">
    <location>
        <begin position="964"/>
        <end position="982"/>
    </location>
</feature>
<comment type="similarity">
    <text evidence="2">Belongs to the cornichon family.</text>
</comment>
<evidence type="ECO:0000256" key="1">
    <source>
        <dbReference type="ARBA" id="ARBA00004141"/>
    </source>
</evidence>
<dbReference type="InterPro" id="IPR003377">
    <property type="entry name" value="Cornichon"/>
</dbReference>
<evidence type="ECO:0000256" key="5">
    <source>
        <dbReference type="ARBA" id="ARBA00022771"/>
    </source>
</evidence>
<evidence type="ECO:0000313" key="14">
    <source>
        <dbReference type="EMBL" id="KAK6757405.1"/>
    </source>
</evidence>
<keyword evidence="3 12" id="KW-0812">Transmembrane</keyword>
<dbReference type="SMART" id="SM01398">
    <property type="entry name" value="Cornichon"/>
    <property type="match status" value="1"/>
</dbReference>